<keyword evidence="2" id="KW-0479">Metal-binding</keyword>
<dbReference type="NCBIfam" id="TIGR01891">
    <property type="entry name" value="amidohydrolases"/>
    <property type="match status" value="1"/>
</dbReference>
<comment type="caution">
    <text evidence="4">The sequence shown here is derived from an EMBL/GenBank/DDBJ whole genome shotgun (WGS) entry which is preliminary data.</text>
</comment>
<feature type="binding site" evidence="2">
    <location>
        <position position="130"/>
    </location>
    <ligand>
        <name>Mn(2+)</name>
        <dbReference type="ChEBI" id="CHEBI:29035"/>
        <label>2</label>
    </ligand>
</feature>
<dbReference type="InterPro" id="IPR036264">
    <property type="entry name" value="Bact_exopeptidase_dim_dom"/>
</dbReference>
<dbReference type="PIRSF" id="PIRSF005962">
    <property type="entry name" value="Pept_M20D_amidohydro"/>
    <property type="match status" value="1"/>
</dbReference>
<dbReference type="InterPro" id="IPR017439">
    <property type="entry name" value="Amidohydrolase"/>
</dbReference>
<feature type="domain" description="Peptidase M20 dimerisation" evidence="3">
    <location>
        <begin position="179"/>
        <end position="259"/>
    </location>
</feature>
<dbReference type="GO" id="GO:0050118">
    <property type="term" value="F:N-acetyldiaminopimelate deacetylase activity"/>
    <property type="evidence" value="ECO:0007669"/>
    <property type="project" value="UniProtKB-ARBA"/>
</dbReference>
<dbReference type="SUPFAM" id="SSF53187">
    <property type="entry name" value="Zn-dependent exopeptidases"/>
    <property type="match status" value="1"/>
</dbReference>
<sequence length="380" mass="42905">MVERIINEYKDEVIRLRRELHRIPELAFEEFKTSEFIKKYIHSLGLKPINCNKTGLYFDIGVNPEIALRADMDGLPINEETGLQFSSIHPNKMHACGHDAHMAMLLVVSKIIIEKKLPYSVRCIFQPSEERIPGGAPGMIKEGVLNGIKRIFGLHIEPSLKTGEIITKKGAFMAASDEMDIWIKGKGGHASTPEKTQDSIYLASLFITSLQSIVSRRKDANTPLVITISSIKAGSVYNIIPEEVYMMGTVRNIDENLLEKSPFMIEKILDGITSTFDADYYLNYRRGYPVLNNDNDSVDVLKEICKGKFDFKEIPNPIMGGEDFAYYLKNVKGCFAFLGAGGKEGKMSELHTENMNFDEDAMMNGVYIFLKLCERYGRKD</sequence>
<dbReference type="SUPFAM" id="SSF55031">
    <property type="entry name" value="Bacterial exopeptidase dimerisation domain"/>
    <property type="match status" value="1"/>
</dbReference>
<evidence type="ECO:0000256" key="2">
    <source>
        <dbReference type="PIRSR" id="PIRSR005962-1"/>
    </source>
</evidence>
<feature type="binding site" evidence="2">
    <location>
        <position position="351"/>
    </location>
    <ligand>
        <name>Mn(2+)</name>
        <dbReference type="ChEBI" id="CHEBI:29035"/>
        <label>2</label>
    </ligand>
</feature>
<evidence type="ECO:0000256" key="1">
    <source>
        <dbReference type="ARBA" id="ARBA00022801"/>
    </source>
</evidence>
<evidence type="ECO:0000313" key="4">
    <source>
        <dbReference type="EMBL" id="HGW91854.1"/>
    </source>
</evidence>
<dbReference type="Pfam" id="PF01546">
    <property type="entry name" value="Peptidase_M20"/>
    <property type="match status" value="1"/>
</dbReference>
<name>A0A7C4UCI7_UNCW3</name>
<dbReference type="Gene3D" id="3.30.70.360">
    <property type="match status" value="1"/>
</dbReference>
<dbReference type="GO" id="GO:0046872">
    <property type="term" value="F:metal ion binding"/>
    <property type="evidence" value="ECO:0007669"/>
    <property type="project" value="UniProtKB-KW"/>
</dbReference>
<dbReference type="AlphaFoldDB" id="A0A7C4UCI7"/>
<gene>
    <name evidence="4" type="ORF">ENV67_04860</name>
</gene>
<keyword evidence="1 4" id="KW-0378">Hydrolase</keyword>
<dbReference type="PANTHER" id="PTHR11014:SF63">
    <property type="entry name" value="METALLOPEPTIDASE, PUTATIVE (AFU_ORTHOLOGUE AFUA_6G09600)-RELATED"/>
    <property type="match status" value="1"/>
</dbReference>
<dbReference type="PANTHER" id="PTHR11014">
    <property type="entry name" value="PEPTIDASE M20 FAMILY MEMBER"/>
    <property type="match status" value="1"/>
</dbReference>
<dbReference type="InterPro" id="IPR002933">
    <property type="entry name" value="Peptidase_M20"/>
</dbReference>
<organism evidence="4">
    <name type="scientific">candidate division WOR-3 bacterium</name>
    <dbReference type="NCBI Taxonomy" id="2052148"/>
    <lineage>
        <taxon>Bacteria</taxon>
        <taxon>Bacteria division WOR-3</taxon>
    </lineage>
</organism>
<dbReference type="Gene3D" id="3.40.630.10">
    <property type="entry name" value="Zn peptidases"/>
    <property type="match status" value="1"/>
</dbReference>
<accession>A0A7C4UCI7</accession>
<dbReference type="EMBL" id="DTHG01000061">
    <property type="protein sequence ID" value="HGW91854.1"/>
    <property type="molecule type" value="Genomic_DNA"/>
</dbReference>
<feature type="binding site" evidence="2">
    <location>
        <position position="96"/>
    </location>
    <ligand>
        <name>Mn(2+)</name>
        <dbReference type="ChEBI" id="CHEBI:29035"/>
        <label>2</label>
    </ligand>
</feature>
<evidence type="ECO:0000259" key="3">
    <source>
        <dbReference type="Pfam" id="PF07687"/>
    </source>
</evidence>
<proteinExistence type="predicted"/>
<comment type="cofactor">
    <cofactor evidence="2">
        <name>Mn(2+)</name>
        <dbReference type="ChEBI" id="CHEBI:29035"/>
    </cofactor>
    <text evidence="2">The Mn(2+) ion enhances activity.</text>
</comment>
<dbReference type="GO" id="GO:0019877">
    <property type="term" value="P:diaminopimelate biosynthetic process"/>
    <property type="evidence" value="ECO:0007669"/>
    <property type="project" value="UniProtKB-ARBA"/>
</dbReference>
<dbReference type="FunFam" id="3.30.70.360:FF:000001">
    <property type="entry name" value="N-acetyldiaminopimelate deacetylase"/>
    <property type="match status" value="1"/>
</dbReference>
<dbReference type="InterPro" id="IPR011650">
    <property type="entry name" value="Peptidase_M20_dimer"/>
</dbReference>
<feature type="binding site" evidence="2">
    <location>
        <position position="98"/>
    </location>
    <ligand>
        <name>Mn(2+)</name>
        <dbReference type="ChEBI" id="CHEBI:29035"/>
        <label>2</label>
    </ligand>
</feature>
<dbReference type="Pfam" id="PF07687">
    <property type="entry name" value="M20_dimer"/>
    <property type="match status" value="1"/>
</dbReference>
<protein>
    <submittedName>
        <fullName evidence="4">Amidohydrolase</fullName>
    </submittedName>
</protein>
<feature type="binding site" evidence="2">
    <location>
        <position position="155"/>
    </location>
    <ligand>
        <name>Mn(2+)</name>
        <dbReference type="ChEBI" id="CHEBI:29035"/>
        <label>2</label>
    </ligand>
</feature>
<keyword evidence="2" id="KW-0464">Manganese</keyword>
<reference evidence="4" key="1">
    <citation type="journal article" date="2020" name="mSystems">
        <title>Genome- and Community-Level Interaction Insights into Carbon Utilization and Element Cycling Functions of Hydrothermarchaeota in Hydrothermal Sediment.</title>
        <authorList>
            <person name="Zhou Z."/>
            <person name="Liu Y."/>
            <person name="Xu W."/>
            <person name="Pan J."/>
            <person name="Luo Z.H."/>
            <person name="Li M."/>
        </authorList>
    </citation>
    <scope>NUCLEOTIDE SEQUENCE [LARGE SCALE GENOMIC DNA]</scope>
    <source>
        <strain evidence="4">SpSt-780</strain>
    </source>
</reference>